<protein>
    <submittedName>
        <fullName evidence="1">Predicted protein</fullName>
    </submittedName>
</protein>
<reference evidence="1 2" key="1">
    <citation type="journal article" date="2010" name="Cell">
        <title>The genome of Naegleria gruberi illuminates early eukaryotic versatility.</title>
        <authorList>
            <person name="Fritz-Laylin L.K."/>
            <person name="Prochnik S.E."/>
            <person name="Ginger M.L."/>
            <person name="Dacks J.B."/>
            <person name="Carpenter M.L."/>
            <person name="Field M.C."/>
            <person name="Kuo A."/>
            <person name="Paredez A."/>
            <person name="Chapman J."/>
            <person name="Pham J."/>
            <person name="Shu S."/>
            <person name="Neupane R."/>
            <person name="Cipriano M."/>
            <person name="Mancuso J."/>
            <person name="Tu H."/>
            <person name="Salamov A."/>
            <person name="Lindquist E."/>
            <person name="Shapiro H."/>
            <person name="Lucas S."/>
            <person name="Grigoriev I.V."/>
            <person name="Cande W.Z."/>
            <person name="Fulton C."/>
            <person name="Rokhsar D.S."/>
            <person name="Dawson S.C."/>
        </authorList>
    </citation>
    <scope>NUCLEOTIDE SEQUENCE [LARGE SCALE GENOMIC DNA]</scope>
    <source>
        <strain evidence="1 2">NEG-M</strain>
    </source>
</reference>
<dbReference type="InterPro" id="IPR029044">
    <property type="entry name" value="Nucleotide-diphossugar_trans"/>
</dbReference>
<dbReference type="PANTHER" id="PTHR34496">
    <property type="entry name" value="GLCNAC TRANSFERASE-RELATED"/>
    <property type="match status" value="1"/>
</dbReference>
<dbReference type="eggNOG" id="ENOG502RZFG">
    <property type="taxonomic scope" value="Eukaryota"/>
</dbReference>
<organism evidence="2">
    <name type="scientific">Naegleria gruberi</name>
    <name type="common">Amoeba</name>
    <dbReference type="NCBI Taxonomy" id="5762"/>
    <lineage>
        <taxon>Eukaryota</taxon>
        <taxon>Discoba</taxon>
        <taxon>Heterolobosea</taxon>
        <taxon>Tetramitia</taxon>
        <taxon>Eutetramitia</taxon>
        <taxon>Vahlkampfiidae</taxon>
        <taxon>Naegleria</taxon>
    </lineage>
</organism>
<dbReference type="PANTHER" id="PTHR34496:SF9">
    <property type="entry name" value="[SKP1-PROTEIN]-HYDROXYPROLINE N-ACETYLGLUCOSAMINYLTRANSFERASE"/>
    <property type="match status" value="1"/>
</dbReference>
<dbReference type="InterPro" id="IPR021067">
    <property type="entry name" value="Glycosyltransferase"/>
</dbReference>
<gene>
    <name evidence="1" type="ORF">NAEGRDRAFT_2026</name>
</gene>
<feature type="non-terminal residue" evidence="1">
    <location>
        <position position="264"/>
    </location>
</feature>
<dbReference type="OrthoDB" id="76265at2759"/>
<dbReference type="VEuPathDB" id="AmoebaDB:NAEGRDRAFT_2026"/>
<sequence length="264" mass="31120">LTQSTIFISICSYRDSELQHTINDMFKKAYYPNRLRVGICLQVEENDSINDVFDYRNQSYSKQIKEIVLNYKQSQGPCFARYLIQQNLYDQEDYYLQIDSHMRFDEGWDVTLIKQLKQVDDGSKHSILSTYPVGYEQPNQIPEHAKPTIIVAKTFSKDDNGFEMVRLGAKIVLENHIEKPIPSLFFAAGFAFSFGKIVKECPYNELPFIFFGEEMYMLKKFISKGYKLFSPTEPIIYHLWKRSYRKVFWELSNESMEAKLTFDN</sequence>
<dbReference type="GeneID" id="8857479"/>
<keyword evidence="2" id="KW-1185">Reference proteome</keyword>
<dbReference type="AlphaFoldDB" id="D2VD04"/>
<dbReference type="Proteomes" id="UP000006671">
    <property type="component" value="Unassembled WGS sequence"/>
</dbReference>
<evidence type="ECO:0000313" key="2">
    <source>
        <dbReference type="Proteomes" id="UP000006671"/>
    </source>
</evidence>
<evidence type="ECO:0000313" key="1">
    <source>
        <dbReference type="EMBL" id="EFC45396.1"/>
    </source>
</evidence>
<name>D2VD04_NAEGR</name>
<dbReference type="RefSeq" id="XP_002678140.1">
    <property type="nucleotide sequence ID" value="XM_002678094.1"/>
</dbReference>
<dbReference type="Pfam" id="PF11397">
    <property type="entry name" value="GlcNAc"/>
    <property type="match status" value="2"/>
</dbReference>
<dbReference type="EMBL" id="GG738863">
    <property type="protein sequence ID" value="EFC45396.1"/>
    <property type="molecule type" value="Genomic_DNA"/>
</dbReference>
<accession>D2VD04</accession>
<feature type="non-terminal residue" evidence="1">
    <location>
        <position position="1"/>
    </location>
</feature>
<dbReference type="KEGG" id="ngr:NAEGRDRAFT_2026"/>
<dbReference type="STRING" id="5762.D2VD04"/>
<proteinExistence type="predicted"/>
<dbReference type="InParanoid" id="D2VD04"/>
<dbReference type="SUPFAM" id="SSF53448">
    <property type="entry name" value="Nucleotide-diphospho-sugar transferases"/>
    <property type="match status" value="1"/>
</dbReference>
<dbReference type="OMA" id="MCYARIE"/>